<gene>
    <name evidence="1" type="ORF">IAC29_05485</name>
</gene>
<feature type="non-terminal residue" evidence="1">
    <location>
        <position position="1"/>
    </location>
</feature>
<name>A0A9D9ELF2_9BACT</name>
<dbReference type="Pfam" id="PF20143">
    <property type="entry name" value="NAD_kinase_C"/>
    <property type="match status" value="1"/>
</dbReference>
<dbReference type="InterPro" id="IPR017437">
    <property type="entry name" value="ATP-NAD_kinase_PpnK-typ_C"/>
</dbReference>
<dbReference type="PANTHER" id="PTHR20275">
    <property type="entry name" value="NAD KINASE"/>
    <property type="match status" value="1"/>
</dbReference>
<organism evidence="1 2">
    <name type="scientific">Candidatus Cryptobacteroides merdigallinarum</name>
    <dbReference type="NCBI Taxonomy" id="2840770"/>
    <lineage>
        <taxon>Bacteria</taxon>
        <taxon>Pseudomonadati</taxon>
        <taxon>Bacteroidota</taxon>
        <taxon>Bacteroidia</taxon>
        <taxon>Bacteroidales</taxon>
        <taxon>Candidatus Cryptobacteroides</taxon>
    </lineage>
</organism>
<comment type="caution">
    <text evidence="1">The sequence shown here is derived from an EMBL/GenBank/DDBJ whole genome shotgun (WGS) entry which is preliminary data.</text>
</comment>
<dbReference type="AlphaFoldDB" id="A0A9D9ELF2"/>
<sequence>MYPYALNEVTVHRAGPAMLGVDVSIDGNPLPTYWADGLLVATSSGSTAYSLSAGGPIVMPESKVLIVSPISPHNLNVRPLVVPDTSRIGLSLRARDEKVFLTVDNRSLEVSPGLKMEVSKARFPLRRVRLSGSNFIKALTTKLFWGEDIRNGR</sequence>
<dbReference type="Proteomes" id="UP000810252">
    <property type="component" value="Unassembled WGS sequence"/>
</dbReference>
<dbReference type="Gene3D" id="2.60.200.30">
    <property type="entry name" value="Probable inorganic polyphosphate/atp-NAD kinase, domain 2"/>
    <property type="match status" value="1"/>
</dbReference>
<dbReference type="GO" id="GO:0006741">
    <property type="term" value="P:NADP+ biosynthetic process"/>
    <property type="evidence" value="ECO:0007669"/>
    <property type="project" value="TreeGrafter"/>
</dbReference>
<evidence type="ECO:0000313" key="1">
    <source>
        <dbReference type="EMBL" id="MBO8448706.1"/>
    </source>
</evidence>
<reference evidence="1" key="2">
    <citation type="journal article" date="2021" name="PeerJ">
        <title>Extensive microbial diversity within the chicken gut microbiome revealed by metagenomics and culture.</title>
        <authorList>
            <person name="Gilroy R."/>
            <person name="Ravi A."/>
            <person name="Getino M."/>
            <person name="Pursley I."/>
            <person name="Horton D.L."/>
            <person name="Alikhan N.F."/>
            <person name="Baker D."/>
            <person name="Gharbi K."/>
            <person name="Hall N."/>
            <person name="Watson M."/>
            <person name="Adriaenssens E.M."/>
            <person name="Foster-Nyarko E."/>
            <person name="Jarju S."/>
            <person name="Secka A."/>
            <person name="Antonio M."/>
            <person name="Oren A."/>
            <person name="Chaudhuri R.R."/>
            <person name="La Ragione R."/>
            <person name="Hildebrand F."/>
            <person name="Pallen M.J."/>
        </authorList>
    </citation>
    <scope>NUCLEOTIDE SEQUENCE</scope>
    <source>
        <strain evidence="1">20514</strain>
    </source>
</reference>
<dbReference type="SUPFAM" id="SSF111331">
    <property type="entry name" value="NAD kinase/diacylglycerol kinase-like"/>
    <property type="match status" value="1"/>
</dbReference>
<keyword evidence="1" id="KW-0418">Kinase</keyword>
<accession>A0A9D9ELF2</accession>
<keyword evidence="1" id="KW-0808">Transferase</keyword>
<dbReference type="EMBL" id="JADIMQ010000079">
    <property type="protein sequence ID" value="MBO8448706.1"/>
    <property type="molecule type" value="Genomic_DNA"/>
</dbReference>
<dbReference type="PANTHER" id="PTHR20275:SF0">
    <property type="entry name" value="NAD KINASE"/>
    <property type="match status" value="1"/>
</dbReference>
<reference evidence="1" key="1">
    <citation type="submission" date="2020-10" db="EMBL/GenBank/DDBJ databases">
        <authorList>
            <person name="Gilroy R."/>
        </authorList>
    </citation>
    <scope>NUCLEOTIDE SEQUENCE</scope>
    <source>
        <strain evidence="1">20514</strain>
    </source>
</reference>
<dbReference type="GO" id="GO:0003951">
    <property type="term" value="F:NAD+ kinase activity"/>
    <property type="evidence" value="ECO:0007669"/>
    <property type="project" value="InterPro"/>
</dbReference>
<dbReference type="InterPro" id="IPR016064">
    <property type="entry name" value="NAD/diacylglycerol_kinase_sf"/>
</dbReference>
<proteinExistence type="predicted"/>
<evidence type="ECO:0000313" key="2">
    <source>
        <dbReference type="Proteomes" id="UP000810252"/>
    </source>
</evidence>
<dbReference type="GO" id="GO:0019674">
    <property type="term" value="P:NAD+ metabolic process"/>
    <property type="evidence" value="ECO:0007669"/>
    <property type="project" value="InterPro"/>
</dbReference>
<protein>
    <submittedName>
        <fullName evidence="1">NAD(+)/NADH kinase</fullName>
    </submittedName>
</protein>